<gene>
    <name evidence="1" type="ORF">MLD38_036653</name>
</gene>
<organism evidence="1 2">
    <name type="scientific">Melastoma candidum</name>
    <dbReference type="NCBI Taxonomy" id="119954"/>
    <lineage>
        <taxon>Eukaryota</taxon>
        <taxon>Viridiplantae</taxon>
        <taxon>Streptophyta</taxon>
        <taxon>Embryophyta</taxon>
        <taxon>Tracheophyta</taxon>
        <taxon>Spermatophyta</taxon>
        <taxon>Magnoliopsida</taxon>
        <taxon>eudicotyledons</taxon>
        <taxon>Gunneridae</taxon>
        <taxon>Pentapetalae</taxon>
        <taxon>rosids</taxon>
        <taxon>malvids</taxon>
        <taxon>Myrtales</taxon>
        <taxon>Melastomataceae</taxon>
        <taxon>Melastomatoideae</taxon>
        <taxon>Melastomateae</taxon>
        <taxon>Melastoma</taxon>
    </lineage>
</organism>
<proteinExistence type="predicted"/>
<comment type="caution">
    <text evidence="1">The sequence shown here is derived from an EMBL/GenBank/DDBJ whole genome shotgun (WGS) entry which is preliminary data.</text>
</comment>
<dbReference type="Proteomes" id="UP001057402">
    <property type="component" value="Chromosome 11"/>
</dbReference>
<keyword evidence="2" id="KW-1185">Reference proteome</keyword>
<sequence>MRRASRIGWGSDGGGGRGFGGLPRARASTVRLHPSSSSWMSKPFSLCYCSFKVYSLNEPLFDFGRNYSRRFRAWFSIGVGFTLAALFGIALILLWELARAFHIVPQLTVLDVLFGSSFDSVSKWNMSFADAGCVFISTLISVSIHELGHALAAAGEGMKAEYFAIFIAVIFPGALVAFDDELLQEMPSFSALRIYCAGIWHNAVCCATFGMILLLLPWILSPIYIHGQNPMVLGVRNSSPLYGYLSPGDVIKYFDGIPIHDPVEWMDIGYMIGESLAKSTNYSYYDGGNTIGHRAKGYCVPKALINEREDIRLAGDMSSCPPNFRRFFRTTCSSVSVLDGHIEDDSSSSGVEHCLASQEVVGRKRCGRRGLEVVIDDNVCLCSEDEACLAPYQTQTSSWIEITYSYAYTKECGKATDKLLGNVWFSEANVSCCIRSFIYIGDVASLVDSIWLTWYRPRWVVICTSFPYILERILISIYHTSLLLVILNCLPVYFLDGEYILEAALCWVGLLSPWRRRSFLQGMLVVGTCMVILVVVRNAHSTLT</sequence>
<evidence type="ECO:0000313" key="1">
    <source>
        <dbReference type="EMBL" id="KAI4311786.1"/>
    </source>
</evidence>
<dbReference type="EMBL" id="CM042890">
    <property type="protein sequence ID" value="KAI4311786.1"/>
    <property type="molecule type" value="Genomic_DNA"/>
</dbReference>
<accession>A0ACB9LKC2</accession>
<reference evidence="2" key="1">
    <citation type="journal article" date="2023" name="Front. Plant Sci.">
        <title>Chromosomal-level genome assembly of Melastoma candidum provides insights into trichome evolution.</title>
        <authorList>
            <person name="Zhong Y."/>
            <person name="Wu W."/>
            <person name="Sun C."/>
            <person name="Zou P."/>
            <person name="Liu Y."/>
            <person name="Dai S."/>
            <person name="Zhou R."/>
        </authorList>
    </citation>
    <scope>NUCLEOTIDE SEQUENCE [LARGE SCALE GENOMIC DNA]</scope>
</reference>
<name>A0ACB9LKC2_9MYRT</name>
<evidence type="ECO:0000313" key="2">
    <source>
        <dbReference type="Proteomes" id="UP001057402"/>
    </source>
</evidence>
<protein>
    <submittedName>
        <fullName evidence="1">Uncharacterized protein</fullName>
    </submittedName>
</protein>